<feature type="domain" description="Zn(2)-C6 fungal-type" evidence="7">
    <location>
        <begin position="12"/>
        <end position="42"/>
    </location>
</feature>
<dbReference type="SMART" id="SM00066">
    <property type="entry name" value="GAL4"/>
    <property type="match status" value="1"/>
</dbReference>
<evidence type="ECO:0000256" key="5">
    <source>
        <dbReference type="ARBA" id="ARBA00023242"/>
    </source>
</evidence>
<dbReference type="InterPro" id="IPR001138">
    <property type="entry name" value="Zn2Cys6_DnaBD"/>
</dbReference>
<evidence type="ECO:0000259" key="7">
    <source>
        <dbReference type="PROSITE" id="PS50048"/>
    </source>
</evidence>
<dbReference type="PANTHER" id="PTHR31069">
    <property type="entry name" value="OLEATE-ACTIVATED TRANSCRIPTION FACTOR 1-RELATED"/>
    <property type="match status" value="1"/>
</dbReference>
<keyword evidence="4" id="KW-0804">Transcription</keyword>
<keyword evidence="9" id="KW-1185">Reference proteome</keyword>
<evidence type="ECO:0000313" key="9">
    <source>
        <dbReference type="Proteomes" id="UP001239445"/>
    </source>
</evidence>
<dbReference type="AlphaFoldDB" id="A0AAJ0F0C5"/>
<dbReference type="Proteomes" id="UP001239445">
    <property type="component" value="Unassembled WGS sequence"/>
</dbReference>
<dbReference type="GO" id="GO:0045122">
    <property type="term" value="P:aflatoxin biosynthetic process"/>
    <property type="evidence" value="ECO:0007669"/>
    <property type="project" value="InterPro"/>
</dbReference>
<dbReference type="Pfam" id="PF08493">
    <property type="entry name" value="AflR"/>
    <property type="match status" value="1"/>
</dbReference>
<evidence type="ECO:0000256" key="4">
    <source>
        <dbReference type="ARBA" id="ARBA00023163"/>
    </source>
</evidence>
<evidence type="ECO:0000313" key="8">
    <source>
        <dbReference type="EMBL" id="KAK1749966.1"/>
    </source>
</evidence>
<dbReference type="InterPro" id="IPR013700">
    <property type="entry name" value="AflR"/>
</dbReference>
<sequence length="395" mass="43340">MDPAKPRRLRASCDGCFSAKVKCSKGRPMCQRCLQNGLNCHYSESSRAGKPKSDQNARLQHTNSIDLSATTRPAHQGGGMGMFDPPVDWVTPPYMEGEMSRNHSMTGQPMLSIQTSQFPHADSTLVVADMHTAGMPWSPQNDLPSPFDISGAAAHMGRGHDRTPSNDMNVFNALHTEWSRDHVQEAFGYRPAPLPTPSMPTTAFPTPATTPLLRAGSRYESRLGSPSSCTCYTACLQSLQAFRDASSNPPPALDSVLNLNRKALEGCAMMLGCQRCMARPESTVAKVLGTVLSEVVSSYNDAYQMYFANTASPNGVGLSIGTYTLPSEQTRWLELEVLAWELDRVHQVYTQYRENYTDVFTDSAMTNSIIEHVGHNLDALLTTMECRRGGRTAYA</sequence>
<proteinExistence type="predicted"/>
<comment type="caution">
    <text evidence="8">The sequence shown here is derived from an EMBL/GenBank/DDBJ whole genome shotgun (WGS) entry which is preliminary data.</text>
</comment>
<gene>
    <name evidence="8" type="ORF">QBC47DRAFT_310933</name>
</gene>
<dbReference type="EMBL" id="MU839850">
    <property type="protein sequence ID" value="KAK1749966.1"/>
    <property type="molecule type" value="Genomic_DNA"/>
</dbReference>
<organism evidence="8 9">
    <name type="scientific">Echria macrotheca</name>
    <dbReference type="NCBI Taxonomy" id="438768"/>
    <lineage>
        <taxon>Eukaryota</taxon>
        <taxon>Fungi</taxon>
        <taxon>Dikarya</taxon>
        <taxon>Ascomycota</taxon>
        <taxon>Pezizomycotina</taxon>
        <taxon>Sordariomycetes</taxon>
        <taxon>Sordariomycetidae</taxon>
        <taxon>Sordariales</taxon>
        <taxon>Schizotheciaceae</taxon>
        <taxon>Echria</taxon>
    </lineage>
</organism>
<feature type="region of interest" description="Disordered" evidence="6">
    <location>
        <begin position="62"/>
        <end position="81"/>
    </location>
</feature>
<evidence type="ECO:0000256" key="6">
    <source>
        <dbReference type="SAM" id="MobiDB-lite"/>
    </source>
</evidence>
<dbReference type="GO" id="GO:0005634">
    <property type="term" value="C:nucleus"/>
    <property type="evidence" value="ECO:0007669"/>
    <property type="project" value="InterPro"/>
</dbReference>
<dbReference type="PROSITE" id="PS50048">
    <property type="entry name" value="ZN2_CY6_FUNGAL_2"/>
    <property type="match status" value="1"/>
</dbReference>
<dbReference type="Gene3D" id="4.10.240.10">
    <property type="entry name" value="Zn(2)-C6 fungal-type DNA-binding domain"/>
    <property type="match status" value="1"/>
</dbReference>
<dbReference type="InterPro" id="IPR036864">
    <property type="entry name" value="Zn2-C6_fun-type_DNA-bd_sf"/>
</dbReference>
<dbReference type="GO" id="GO:0000981">
    <property type="term" value="F:DNA-binding transcription factor activity, RNA polymerase II-specific"/>
    <property type="evidence" value="ECO:0007669"/>
    <property type="project" value="InterPro"/>
</dbReference>
<keyword evidence="5" id="KW-0539">Nucleus</keyword>
<evidence type="ECO:0000256" key="3">
    <source>
        <dbReference type="ARBA" id="ARBA00023125"/>
    </source>
</evidence>
<name>A0AAJ0F0C5_9PEZI</name>
<dbReference type="SUPFAM" id="SSF57701">
    <property type="entry name" value="Zn2/Cys6 DNA-binding domain"/>
    <property type="match status" value="1"/>
</dbReference>
<dbReference type="Pfam" id="PF00172">
    <property type="entry name" value="Zn_clus"/>
    <property type="match status" value="1"/>
</dbReference>
<protein>
    <recommendedName>
        <fullName evidence="7">Zn(2)-C6 fungal-type domain-containing protein</fullName>
    </recommendedName>
</protein>
<evidence type="ECO:0000256" key="2">
    <source>
        <dbReference type="ARBA" id="ARBA00023015"/>
    </source>
</evidence>
<dbReference type="InterPro" id="IPR050675">
    <property type="entry name" value="OAF3"/>
</dbReference>
<dbReference type="GO" id="GO:0008270">
    <property type="term" value="F:zinc ion binding"/>
    <property type="evidence" value="ECO:0007669"/>
    <property type="project" value="InterPro"/>
</dbReference>
<dbReference type="CDD" id="cd00067">
    <property type="entry name" value="GAL4"/>
    <property type="match status" value="1"/>
</dbReference>
<dbReference type="PRINTS" id="PR00755">
    <property type="entry name" value="AFLATOXINBRP"/>
</dbReference>
<reference evidence="8" key="1">
    <citation type="submission" date="2023-06" db="EMBL/GenBank/DDBJ databases">
        <title>Genome-scale phylogeny and comparative genomics of the fungal order Sordariales.</title>
        <authorList>
            <consortium name="Lawrence Berkeley National Laboratory"/>
            <person name="Hensen N."/>
            <person name="Bonometti L."/>
            <person name="Westerberg I."/>
            <person name="Brannstrom I.O."/>
            <person name="Guillou S."/>
            <person name="Cros-Aarteil S."/>
            <person name="Calhoun S."/>
            <person name="Haridas S."/>
            <person name="Kuo A."/>
            <person name="Mondo S."/>
            <person name="Pangilinan J."/>
            <person name="Riley R."/>
            <person name="Labutti K."/>
            <person name="Andreopoulos B."/>
            <person name="Lipzen A."/>
            <person name="Chen C."/>
            <person name="Yanf M."/>
            <person name="Daum C."/>
            <person name="Ng V."/>
            <person name="Clum A."/>
            <person name="Steindorff A."/>
            <person name="Ohm R."/>
            <person name="Martin F."/>
            <person name="Silar P."/>
            <person name="Natvig D."/>
            <person name="Lalanne C."/>
            <person name="Gautier V."/>
            <person name="Ament-Velasquez S.L."/>
            <person name="Kruys A."/>
            <person name="Hutchinson M.I."/>
            <person name="Powell A.J."/>
            <person name="Barry K."/>
            <person name="Miller A.N."/>
            <person name="Grigoriev I.V."/>
            <person name="Debuchy R."/>
            <person name="Gladieux P."/>
            <person name="Thoren M.H."/>
            <person name="Johannesson H."/>
        </authorList>
    </citation>
    <scope>NUCLEOTIDE SEQUENCE</scope>
    <source>
        <strain evidence="8">PSN4</strain>
    </source>
</reference>
<evidence type="ECO:0000256" key="1">
    <source>
        <dbReference type="ARBA" id="ARBA00022723"/>
    </source>
</evidence>
<keyword evidence="2" id="KW-0805">Transcription regulation</keyword>
<dbReference type="GO" id="GO:0003677">
    <property type="term" value="F:DNA binding"/>
    <property type="evidence" value="ECO:0007669"/>
    <property type="project" value="UniProtKB-KW"/>
</dbReference>
<keyword evidence="3" id="KW-0238">DNA-binding</keyword>
<accession>A0AAJ0F0C5</accession>
<dbReference type="PANTHER" id="PTHR31069:SF31">
    <property type="entry name" value="MONODICTYPHENONE CLUSTER TRANSCRIPTION FACTOR-RELATED"/>
    <property type="match status" value="1"/>
</dbReference>
<keyword evidence="1" id="KW-0479">Metal-binding</keyword>
<feature type="compositionally biased region" description="Polar residues" evidence="6">
    <location>
        <begin position="62"/>
        <end position="73"/>
    </location>
</feature>